<dbReference type="EMBL" id="CAJVOS010000093">
    <property type="protein sequence ID" value="CAG8285490.1"/>
    <property type="molecule type" value="Genomic_DNA"/>
</dbReference>
<proteinExistence type="predicted"/>
<dbReference type="Proteomes" id="UP001153618">
    <property type="component" value="Unassembled WGS sequence"/>
</dbReference>
<gene>
    <name evidence="1" type="ORF">POLS_LOCUS9569</name>
</gene>
<accession>A0A9W4N820</accession>
<keyword evidence="2" id="KW-1185">Reference proteome</keyword>
<sequence>MACRHFPLDPGSPAGPLRERRVRCSPRYRGIRRRWPHRRASYASRAIRRPLQTFFWCHPFRLSFRPCGLSFVARGALWRCVVRKLAIEALEFFWISVGPSVSAAITVCTGRDVAPTLNTLFHLHIALPDLALVAGHDLQSCLLLGFLLRRRVDVDRLGLVASLSRSKLEMLVTSPPDDVVAPVLGLVQCFLGVFADIDCVVQNGRDMGGTHGHGSDADRGDLIRLFVELAHSTQCFDLGRRILHVNPSAIAQSAPNSSATGPCVCCHIPNVSDIGSFFLGSQDALGINSEKCIGSTRGNSGCLGFVHAPSVKLVYPQRARLVLERTLMFIIHS</sequence>
<comment type="caution">
    <text evidence="1">The sequence shown here is derived from an EMBL/GenBank/DDBJ whole genome shotgun (WGS) entry which is preliminary data.</text>
</comment>
<name>A0A9W4N820_PENOL</name>
<dbReference type="AlphaFoldDB" id="A0A9W4N820"/>
<reference evidence="1" key="1">
    <citation type="submission" date="2021-07" db="EMBL/GenBank/DDBJ databases">
        <authorList>
            <person name="Branca A.L. A."/>
        </authorList>
    </citation>
    <scope>NUCLEOTIDE SEQUENCE</scope>
</reference>
<protein>
    <submittedName>
        <fullName evidence="1">Uncharacterized protein</fullName>
    </submittedName>
</protein>
<evidence type="ECO:0000313" key="1">
    <source>
        <dbReference type="EMBL" id="CAG8285490.1"/>
    </source>
</evidence>
<evidence type="ECO:0000313" key="2">
    <source>
        <dbReference type="Proteomes" id="UP001153618"/>
    </source>
</evidence>
<organism evidence="1 2">
    <name type="scientific">Penicillium olsonii</name>
    <dbReference type="NCBI Taxonomy" id="99116"/>
    <lineage>
        <taxon>Eukaryota</taxon>
        <taxon>Fungi</taxon>
        <taxon>Dikarya</taxon>
        <taxon>Ascomycota</taxon>
        <taxon>Pezizomycotina</taxon>
        <taxon>Eurotiomycetes</taxon>
        <taxon>Eurotiomycetidae</taxon>
        <taxon>Eurotiales</taxon>
        <taxon>Aspergillaceae</taxon>
        <taxon>Penicillium</taxon>
    </lineage>
</organism>